<evidence type="ECO:0000313" key="2">
    <source>
        <dbReference type="EMBL" id="GHO84401.1"/>
    </source>
</evidence>
<feature type="domain" description="Pyrrolo-quinoline quinone repeat" evidence="1">
    <location>
        <begin position="261"/>
        <end position="363"/>
    </location>
</feature>
<dbReference type="EMBL" id="BNJJ01000006">
    <property type="protein sequence ID" value="GHO84401.1"/>
    <property type="molecule type" value="Genomic_DNA"/>
</dbReference>
<proteinExistence type="predicted"/>
<dbReference type="InterPro" id="IPR011047">
    <property type="entry name" value="Quinoprotein_ADH-like_sf"/>
</dbReference>
<evidence type="ECO:0000313" key="3">
    <source>
        <dbReference type="Proteomes" id="UP000635565"/>
    </source>
</evidence>
<dbReference type="SMART" id="SM00564">
    <property type="entry name" value="PQQ"/>
    <property type="match status" value="8"/>
</dbReference>
<feature type="domain" description="Pyrrolo-quinoline quinone repeat" evidence="1">
    <location>
        <begin position="137"/>
        <end position="243"/>
    </location>
</feature>
<evidence type="ECO:0000259" key="1">
    <source>
        <dbReference type="Pfam" id="PF13360"/>
    </source>
</evidence>
<dbReference type="PANTHER" id="PTHR34512:SF30">
    <property type="entry name" value="OUTER MEMBRANE PROTEIN ASSEMBLY FACTOR BAMB"/>
    <property type="match status" value="1"/>
</dbReference>
<dbReference type="SUPFAM" id="SSF50998">
    <property type="entry name" value="Quinoprotein alcohol dehydrogenase-like"/>
    <property type="match status" value="1"/>
</dbReference>
<sequence length="374" mass="40417">MAISSCQDQPPAPVVTRNAPGGVQQTLYVSASTHLYAVNASNGAVRWCRQVKSTRKYDCPLDEHCPLFPSPIFGTPKVTNNAVYICISHNGTYTVAFNRKSGSLLWSAQSDCGVVDIPFADHAVPLVRDNIVYSGTYALRAQDGKALWRVAINPDTDGVLSLQALVGNTIYANAQNYVYAIDARNGKILWRSAPDRHEPIGGPLVVSDQRLYVGTLGSVDNPDAGSFYALDADSGKVLWNYHLNFYQGAVVQNETIYIGAQDLYALNKQTGGLLWVHQLAGRGTTMIASTGNVLYINADGAYALNSMNGSVLWHKSLGSSPSVSFVPPVVVSGVVYLASIDGHGRSIFYALNASNGTEYWQSDYPYQLEPLVVA</sequence>
<comment type="caution">
    <text evidence="2">The sequence shown here is derived from an EMBL/GenBank/DDBJ whole genome shotgun (WGS) entry which is preliminary data.</text>
</comment>
<dbReference type="Pfam" id="PF13360">
    <property type="entry name" value="PQQ_2"/>
    <property type="match status" value="2"/>
</dbReference>
<keyword evidence="3" id="KW-1185">Reference proteome</keyword>
<dbReference type="Gene3D" id="2.130.10.10">
    <property type="entry name" value="YVTN repeat-like/Quinoprotein amine dehydrogenase"/>
    <property type="match status" value="2"/>
</dbReference>
<gene>
    <name evidence="2" type="ORF">KSZ_24070</name>
</gene>
<reference evidence="2 3" key="1">
    <citation type="journal article" date="2021" name="Int. J. Syst. Evol. Microbiol.">
        <title>Reticulibacter mediterranei gen. nov., sp. nov., within the new family Reticulibacteraceae fam. nov., and Ktedonospora formicarum gen. nov., sp. nov., Ktedonobacter robiniae sp. nov., Dictyobacter formicarum sp. nov. and Dictyobacter arantiisoli sp. nov., belonging to the class Ktedonobacteria.</title>
        <authorList>
            <person name="Yabe S."/>
            <person name="Zheng Y."/>
            <person name="Wang C.M."/>
            <person name="Sakai Y."/>
            <person name="Abe K."/>
            <person name="Yokota A."/>
            <person name="Donadio S."/>
            <person name="Cavaletti L."/>
            <person name="Monciardini P."/>
        </authorList>
    </citation>
    <scope>NUCLEOTIDE SEQUENCE [LARGE SCALE GENOMIC DNA]</scope>
    <source>
        <strain evidence="2 3">SOSP1-9</strain>
    </source>
</reference>
<dbReference type="InterPro" id="IPR018391">
    <property type="entry name" value="PQQ_b-propeller_rpt"/>
</dbReference>
<dbReference type="RefSeq" id="WP_201362026.1">
    <property type="nucleotide sequence ID" value="NZ_BNJJ01000006.1"/>
</dbReference>
<organism evidence="2 3">
    <name type="scientific">Dictyobacter formicarum</name>
    <dbReference type="NCBI Taxonomy" id="2778368"/>
    <lineage>
        <taxon>Bacteria</taxon>
        <taxon>Bacillati</taxon>
        <taxon>Chloroflexota</taxon>
        <taxon>Ktedonobacteria</taxon>
        <taxon>Ktedonobacterales</taxon>
        <taxon>Dictyobacteraceae</taxon>
        <taxon>Dictyobacter</taxon>
    </lineage>
</organism>
<dbReference type="InterPro" id="IPR015943">
    <property type="entry name" value="WD40/YVTN_repeat-like_dom_sf"/>
</dbReference>
<protein>
    <recommendedName>
        <fullName evidence="1">Pyrrolo-quinoline quinone repeat domain-containing protein</fullName>
    </recommendedName>
</protein>
<dbReference type="InterPro" id="IPR002372">
    <property type="entry name" value="PQQ_rpt_dom"/>
</dbReference>
<dbReference type="Gene3D" id="2.40.10.480">
    <property type="match status" value="1"/>
</dbReference>
<accession>A0ABQ3VFZ2</accession>
<name>A0ABQ3VFZ2_9CHLR</name>
<dbReference type="PANTHER" id="PTHR34512">
    <property type="entry name" value="CELL SURFACE PROTEIN"/>
    <property type="match status" value="1"/>
</dbReference>
<dbReference type="Proteomes" id="UP000635565">
    <property type="component" value="Unassembled WGS sequence"/>
</dbReference>